<dbReference type="EMBL" id="OX459969">
    <property type="protein sequence ID" value="CAI9173032.1"/>
    <property type="molecule type" value="Genomic_DNA"/>
</dbReference>
<sequence length="233" mass="23687">MTRLGVDAEAGTGAMATGAVAGVLAVTPLCDPTALSGVAPSLGLAALSAFGLHLAPEVSAGPQRLVQVGPETETRATLTSGAGLPAVGALAEARATAGDGIGPPRKCPRPPAVVARVGKKRSILHHRDAVWLRKERCALEQVEVSQSSLSSILFPRSHLHVGSLPNASDYVTSPNTSPKQSLYPGAGGGGGSKNSESSYLIDTKPLSQACAQGSGIKIPKFVGRAALMLQEEQ</sequence>
<reference evidence="2" key="1">
    <citation type="submission" date="2023-04" db="EMBL/GenBank/DDBJ databases">
        <authorList>
            <consortium name="ELIXIR-Norway"/>
        </authorList>
    </citation>
    <scope>NUCLEOTIDE SEQUENCE [LARGE SCALE GENOMIC DNA]</scope>
</reference>
<proteinExistence type="predicted"/>
<evidence type="ECO:0000313" key="3">
    <source>
        <dbReference type="Proteomes" id="UP001176941"/>
    </source>
</evidence>
<organism evidence="2 3">
    <name type="scientific">Rangifer tarandus platyrhynchus</name>
    <name type="common">Svalbard reindeer</name>
    <dbReference type="NCBI Taxonomy" id="3082113"/>
    <lineage>
        <taxon>Eukaryota</taxon>
        <taxon>Metazoa</taxon>
        <taxon>Chordata</taxon>
        <taxon>Craniata</taxon>
        <taxon>Vertebrata</taxon>
        <taxon>Euteleostomi</taxon>
        <taxon>Mammalia</taxon>
        <taxon>Eutheria</taxon>
        <taxon>Laurasiatheria</taxon>
        <taxon>Artiodactyla</taxon>
        <taxon>Ruminantia</taxon>
        <taxon>Pecora</taxon>
        <taxon>Cervidae</taxon>
        <taxon>Odocoileinae</taxon>
        <taxon>Rangifer</taxon>
    </lineage>
</organism>
<accession>A0ABN8ZGJ4</accession>
<name>A0ABN8ZGJ4_RANTA</name>
<feature type="compositionally biased region" description="Polar residues" evidence="1">
    <location>
        <begin position="170"/>
        <end position="180"/>
    </location>
</feature>
<keyword evidence="3" id="KW-1185">Reference proteome</keyword>
<dbReference type="Proteomes" id="UP001176941">
    <property type="component" value="Chromosome 33"/>
</dbReference>
<evidence type="ECO:0000313" key="2">
    <source>
        <dbReference type="EMBL" id="CAI9173032.1"/>
    </source>
</evidence>
<evidence type="ECO:0000256" key="1">
    <source>
        <dbReference type="SAM" id="MobiDB-lite"/>
    </source>
</evidence>
<protein>
    <submittedName>
        <fullName evidence="2">Uncharacterized protein</fullName>
    </submittedName>
</protein>
<gene>
    <name evidence="2" type="ORF">MRATA1EN1_LOCUS21994</name>
</gene>
<feature type="region of interest" description="Disordered" evidence="1">
    <location>
        <begin position="170"/>
        <end position="198"/>
    </location>
</feature>